<organism evidence="13 14">
    <name type="scientific">Mesobaculum littorinae</name>
    <dbReference type="NCBI Taxonomy" id="2486419"/>
    <lineage>
        <taxon>Bacteria</taxon>
        <taxon>Pseudomonadati</taxon>
        <taxon>Pseudomonadota</taxon>
        <taxon>Alphaproteobacteria</taxon>
        <taxon>Rhodobacterales</taxon>
        <taxon>Roseobacteraceae</taxon>
        <taxon>Mesobaculum</taxon>
    </lineage>
</organism>
<feature type="domain" description="PAS" evidence="12">
    <location>
        <begin position="39"/>
        <end position="89"/>
    </location>
</feature>
<dbReference type="RefSeq" id="WP_127905760.1">
    <property type="nucleotide sequence ID" value="NZ_RQXX01000002.1"/>
</dbReference>
<dbReference type="Pfam" id="PF13581">
    <property type="entry name" value="HATPase_c_2"/>
    <property type="match status" value="1"/>
</dbReference>
<dbReference type="Pfam" id="PF07568">
    <property type="entry name" value="HisKA_2"/>
    <property type="match status" value="1"/>
</dbReference>
<comment type="catalytic activity">
    <reaction evidence="1">
        <text>ATP + protein L-histidine = ADP + protein N-phospho-L-histidine.</text>
        <dbReference type="EC" id="2.7.13.3"/>
    </reaction>
</comment>
<dbReference type="SMART" id="SM00911">
    <property type="entry name" value="HWE_HK"/>
    <property type="match status" value="1"/>
</dbReference>
<keyword evidence="10" id="KW-0157">Chromophore</keyword>
<dbReference type="GO" id="GO:0005524">
    <property type="term" value="F:ATP binding"/>
    <property type="evidence" value="ECO:0007669"/>
    <property type="project" value="UniProtKB-KW"/>
</dbReference>
<gene>
    <name evidence="13" type="ORF">EKE94_06320</name>
</gene>
<feature type="domain" description="Histidine kinase" evidence="11">
    <location>
        <begin position="149"/>
        <end position="342"/>
    </location>
</feature>
<dbReference type="InterPro" id="IPR003594">
    <property type="entry name" value="HATPase_dom"/>
</dbReference>
<keyword evidence="14" id="KW-1185">Reference proteome</keyword>
<dbReference type="Proteomes" id="UP000285908">
    <property type="component" value="Unassembled WGS sequence"/>
</dbReference>
<dbReference type="Pfam" id="PF13426">
    <property type="entry name" value="PAS_9"/>
    <property type="match status" value="1"/>
</dbReference>
<dbReference type="PROSITE" id="PS50109">
    <property type="entry name" value="HIS_KIN"/>
    <property type="match status" value="1"/>
</dbReference>
<dbReference type="PANTHER" id="PTHR47429:SF2">
    <property type="entry name" value="PROTEIN TWIN LOV 1"/>
    <property type="match status" value="1"/>
</dbReference>
<keyword evidence="9" id="KW-0067">ATP-binding</keyword>
<evidence type="ECO:0000313" key="13">
    <source>
        <dbReference type="EMBL" id="RVV98528.1"/>
    </source>
</evidence>
<dbReference type="CDD" id="cd00130">
    <property type="entry name" value="PAS"/>
    <property type="match status" value="1"/>
</dbReference>
<keyword evidence="6" id="KW-0808">Transferase</keyword>
<name>A0A438AIP1_9RHOB</name>
<reference evidence="13 14" key="1">
    <citation type="submission" date="2018-11" db="EMBL/GenBank/DDBJ databases">
        <title>Mesobaculum littorinae gen. nov., sp. nov., isolated from Littorina scabra that represents a novel genus of the order Rhodobacteraceae.</title>
        <authorList>
            <person name="Li F."/>
        </authorList>
    </citation>
    <scope>NUCLEOTIDE SEQUENCE [LARGE SCALE GENOMIC DNA]</scope>
    <source>
        <strain evidence="13 14">M0103</strain>
    </source>
</reference>
<dbReference type="InterPro" id="IPR035965">
    <property type="entry name" value="PAS-like_dom_sf"/>
</dbReference>
<protein>
    <recommendedName>
        <fullName evidence="2">histidine kinase</fullName>
        <ecNumber evidence="2">2.7.13.3</ecNumber>
    </recommendedName>
</protein>
<evidence type="ECO:0000256" key="4">
    <source>
        <dbReference type="ARBA" id="ARBA00022630"/>
    </source>
</evidence>
<dbReference type="Gene3D" id="3.30.565.10">
    <property type="entry name" value="Histidine kinase-like ATPase, C-terminal domain"/>
    <property type="match status" value="1"/>
</dbReference>
<evidence type="ECO:0000256" key="7">
    <source>
        <dbReference type="ARBA" id="ARBA00022741"/>
    </source>
</evidence>
<dbReference type="InterPro" id="IPR000014">
    <property type="entry name" value="PAS"/>
</dbReference>
<evidence type="ECO:0000259" key="11">
    <source>
        <dbReference type="PROSITE" id="PS50109"/>
    </source>
</evidence>
<proteinExistence type="predicted"/>
<dbReference type="OrthoDB" id="489241at2"/>
<dbReference type="SUPFAM" id="SSF55785">
    <property type="entry name" value="PYP-like sensor domain (PAS domain)"/>
    <property type="match status" value="1"/>
</dbReference>
<evidence type="ECO:0000256" key="3">
    <source>
        <dbReference type="ARBA" id="ARBA00022553"/>
    </source>
</evidence>
<dbReference type="GO" id="GO:0004673">
    <property type="term" value="F:protein histidine kinase activity"/>
    <property type="evidence" value="ECO:0007669"/>
    <property type="project" value="UniProtKB-EC"/>
</dbReference>
<dbReference type="EC" id="2.7.13.3" evidence="2"/>
<evidence type="ECO:0000256" key="10">
    <source>
        <dbReference type="ARBA" id="ARBA00022991"/>
    </source>
</evidence>
<dbReference type="NCBIfam" id="TIGR00229">
    <property type="entry name" value="sensory_box"/>
    <property type="match status" value="1"/>
</dbReference>
<dbReference type="EMBL" id="RQXX01000002">
    <property type="protein sequence ID" value="RVV98528.1"/>
    <property type="molecule type" value="Genomic_DNA"/>
</dbReference>
<evidence type="ECO:0000313" key="14">
    <source>
        <dbReference type="Proteomes" id="UP000285908"/>
    </source>
</evidence>
<dbReference type="Gene3D" id="3.30.450.20">
    <property type="entry name" value="PAS domain"/>
    <property type="match status" value="1"/>
</dbReference>
<sequence>MPDTEQTPAFPLSEIDDGQALAGFSRSRIAMVITNPRLEDNPIVYVNEAFERVTGYSRSAALGRNCRFLQGPDTDSAKVQKLRDAIGNCKEVSVEITNYRADGTEFKNQLIVSPIHDGDEDCALFVGLQLARDGRAAEAAEAVDSQLREIQHRVKNHLSMIIGMIRMQSRDSSDPTQFSALARRIESLQLLYEEMSSADETHNRDAIPLGSYLSRISNAVSHIAGRPGVRVNVAVEPLEAPVHTATQLGLILSEVLTNAFQHAFEGRREGLVDVKMAALAQGGLRLSVSDDGVGMPEGKVWPQPGSLGGRLIAGMVDSLGGSLNVARGAAGTVISVDVPRVGETQKE</sequence>
<keyword evidence="4" id="KW-0285">Flavoprotein</keyword>
<comment type="caution">
    <text evidence="13">The sequence shown here is derived from an EMBL/GenBank/DDBJ whole genome shotgun (WGS) entry which is preliminary data.</text>
</comment>
<dbReference type="PROSITE" id="PS50112">
    <property type="entry name" value="PAS"/>
    <property type="match status" value="1"/>
</dbReference>
<dbReference type="InterPro" id="IPR011102">
    <property type="entry name" value="Sig_transdc_His_kinase_HWE"/>
</dbReference>
<dbReference type="SMART" id="SM00387">
    <property type="entry name" value="HATPase_c"/>
    <property type="match status" value="1"/>
</dbReference>
<keyword evidence="8" id="KW-0418">Kinase</keyword>
<evidence type="ECO:0000256" key="5">
    <source>
        <dbReference type="ARBA" id="ARBA00022643"/>
    </source>
</evidence>
<keyword evidence="5" id="KW-0288">FMN</keyword>
<dbReference type="PANTHER" id="PTHR47429">
    <property type="entry name" value="PROTEIN TWIN LOV 1"/>
    <property type="match status" value="1"/>
</dbReference>
<dbReference type="InterPro" id="IPR005467">
    <property type="entry name" value="His_kinase_dom"/>
</dbReference>
<keyword evidence="3" id="KW-0597">Phosphoprotein</keyword>
<keyword evidence="7" id="KW-0547">Nucleotide-binding</keyword>
<evidence type="ECO:0000256" key="9">
    <source>
        <dbReference type="ARBA" id="ARBA00022840"/>
    </source>
</evidence>
<evidence type="ECO:0000256" key="6">
    <source>
        <dbReference type="ARBA" id="ARBA00022679"/>
    </source>
</evidence>
<evidence type="ECO:0000259" key="12">
    <source>
        <dbReference type="PROSITE" id="PS50112"/>
    </source>
</evidence>
<evidence type="ECO:0000256" key="2">
    <source>
        <dbReference type="ARBA" id="ARBA00012438"/>
    </source>
</evidence>
<dbReference type="SUPFAM" id="SSF55874">
    <property type="entry name" value="ATPase domain of HSP90 chaperone/DNA topoisomerase II/histidine kinase"/>
    <property type="match status" value="1"/>
</dbReference>
<dbReference type="InterPro" id="IPR036890">
    <property type="entry name" value="HATPase_C_sf"/>
</dbReference>
<evidence type="ECO:0000256" key="8">
    <source>
        <dbReference type="ARBA" id="ARBA00022777"/>
    </source>
</evidence>
<dbReference type="AlphaFoldDB" id="A0A438AIP1"/>
<evidence type="ECO:0000256" key="1">
    <source>
        <dbReference type="ARBA" id="ARBA00000085"/>
    </source>
</evidence>
<accession>A0A438AIP1</accession>
<dbReference type="InterPro" id="IPR011495">
    <property type="entry name" value="Sig_transdc_His_kin_sub2_dim/P"/>
</dbReference>